<evidence type="ECO:0000313" key="2">
    <source>
        <dbReference type="EMBL" id="RWY47100.1"/>
    </source>
</evidence>
<keyword evidence="1" id="KW-0812">Transmembrane</keyword>
<keyword evidence="1" id="KW-0472">Membrane</keyword>
<dbReference type="OrthoDB" id="981547at2"/>
<feature type="transmembrane region" description="Helical" evidence="1">
    <location>
        <begin position="98"/>
        <end position="119"/>
    </location>
</feature>
<keyword evidence="3" id="KW-1185">Reference proteome</keyword>
<dbReference type="AlphaFoldDB" id="A0A444MHQ2"/>
<keyword evidence="1" id="KW-1133">Transmembrane helix</keyword>
<dbReference type="RefSeq" id="WP_128536257.1">
    <property type="nucleotide sequence ID" value="NZ_SBIW01000029.1"/>
</dbReference>
<sequence length="128" mass="14584">MKTKTAIIAFLIFAILLAAPPVALIFSGHSNLLVPHFWLMFAFITGLTFLVMVAIIITKQVNPENYAQTFLATTVFKLLACLAFLVVFIMKIKVDKPVFVGNFFYLYFLNTAFEVYVLLRNLRNQNLK</sequence>
<organism evidence="2 3">
    <name type="scientific">Mucilaginibacter gilvus</name>
    <dbReference type="NCBI Taxonomy" id="2305909"/>
    <lineage>
        <taxon>Bacteria</taxon>
        <taxon>Pseudomonadati</taxon>
        <taxon>Bacteroidota</taxon>
        <taxon>Sphingobacteriia</taxon>
        <taxon>Sphingobacteriales</taxon>
        <taxon>Sphingobacteriaceae</taxon>
        <taxon>Mucilaginibacter</taxon>
    </lineage>
</organism>
<evidence type="ECO:0000256" key="1">
    <source>
        <dbReference type="SAM" id="Phobius"/>
    </source>
</evidence>
<feature type="transmembrane region" description="Helical" evidence="1">
    <location>
        <begin position="37"/>
        <end position="58"/>
    </location>
</feature>
<proteinExistence type="predicted"/>
<dbReference type="EMBL" id="SBIW01000029">
    <property type="protein sequence ID" value="RWY47100.1"/>
    <property type="molecule type" value="Genomic_DNA"/>
</dbReference>
<dbReference type="Proteomes" id="UP000286701">
    <property type="component" value="Unassembled WGS sequence"/>
</dbReference>
<accession>A0A444MHQ2</accession>
<reference evidence="2 3" key="1">
    <citation type="submission" date="2019-01" db="EMBL/GenBank/DDBJ databases">
        <title>Mucilaginibacter antarcticum sp. nov., isolated from antarctic soil.</title>
        <authorList>
            <person name="Yan Y.-Q."/>
            <person name="Du Z.-J."/>
        </authorList>
    </citation>
    <scope>NUCLEOTIDE SEQUENCE [LARGE SCALE GENOMIC DNA]</scope>
    <source>
        <strain evidence="2 3">F01003</strain>
    </source>
</reference>
<comment type="caution">
    <text evidence="2">The sequence shown here is derived from an EMBL/GenBank/DDBJ whole genome shotgun (WGS) entry which is preliminary data.</text>
</comment>
<gene>
    <name evidence="2" type="ORF">EPL05_22580</name>
</gene>
<evidence type="ECO:0000313" key="3">
    <source>
        <dbReference type="Proteomes" id="UP000286701"/>
    </source>
</evidence>
<feature type="transmembrane region" description="Helical" evidence="1">
    <location>
        <begin position="70"/>
        <end position="92"/>
    </location>
</feature>
<protein>
    <submittedName>
        <fullName evidence="2">Uncharacterized protein</fullName>
    </submittedName>
</protein>
<name>A0A444MHQ2_9SPHI</name>